<dbReference type="Gene3D" id="2.60.40.1090">
    <property type="entry name" value="Fimbrial-type adhesion domain"/>
    <property type="match status" value="1"/>
</dbReference>
<evidence type="ECO:0000256" key="1">
    <source>
        <dbReference type="ARBA" id="ARBA00004561"/>
    </source>
</evidence>
<comment type="similarity">
    <text evidence="2">Belongs to the fimbrial protein family.</text>
</comment>
<evidence type="ECO:0000256" key="4">
    <source>
        <dbReference type="ARBA" id="ARBA00023263"/>
    </source>
</evidence>
<name>A0ABR9G677_9GAMM</name>
<dbReference type="PANTHER" id="PTHR33420:SF3">
    <property type="entry name" value="FIMBRIAL SUBUNIT ELFA"/>
    <property type="match status" value="1"/>
</dbReference>
<organism evidence="7 8">
    <name type="scientific">Dyella acidiphila</name>
    <dbReference type="NCBI Taxonomy" id="2775866"/>
    <lineage>
        <taxon>Bacteria</taxon>
        <taxon>Pseudomonadati</taxon>
        <taxon>Pseudomonadota</taxon>
        <taxon>Gammaproteobacteria</taxon>
        <taxon>Lysobacterales</taxon>
        <taxon>Rhodanobacteraceae</taxon>
        <taxon>Dyella</taxon>
    </lineage>
</organism>
<dbReference type="InterPro" id="IPR036937">
    <property type="entry name" value="Adhesion_dom_fimbrial_sf"/>
</dbReference>
<sequence length="316" mass="32384">MFAIGGMIFLLAAWSSHALAGSCAYEFGSAQTLNFSLPANLGVPRDLPTGTVIATATAFNPSMVVAVCLAAKLGMINSVGAISAPNAGNLFPIGNTGLAYRIKFSWSDYLVSYASAMPLAVGGAGIKEENRFILEIVPIGPVFAGSIPAGRLGAYVNGDNQLTILDIRLVAGSNVTAQTCTVGDMPVNLGAISPTAFKGIGTTASERRFNFTISNCPAGLTKVSYLLHPTSGTVDAAQGIAKLSSTGKGAATGIGVQLKLADAGAVTLDQPMQMTQYNAATGGSYQIPMTAAYYQTAAVVTPGEANAAVVFTMFYE</sequence>
<accession>A0ABR9G677</accession>
<protein>
    <submittedName>
        <fullName evidence="7">Type 1 fimbrial protein</fullName>
    </submittedName>
</protein>
<dbReference type="SUPFAM" id="SSF49401">
    <property type="entry name" value="Bacterial adhesins"/>
    <property type="match status" value="1"/>
</dbReference>
<feature type="signal peptide" evidence="5">
    <location>
        <begin position="1"/>
        <end position="20"/>
    </location>
</feature>
<keyword evidence="4" id="KW-0281">Fimbrium</keyword>
<evidence type="ECO:0000313" key="8">
    <source>
        <dbReference type="Proteomes" id="UP000651010"/>
    </source>
</evidence>
<feature type="domain" description="Fimbrial-type adhesion" evidence="6">
    <location>
        <begin position="173"/>
        <end position="315"/>
    </location>
</feature>
<reference evidence="7 8" key="1">
    <citation type="submission" date="2020-09" db="EMBL/GenBank/DDBJ databases">
        <title>Dyella sp. 7MK23 isolated from forest soil.</title>
        <authorList>
            <person name="Fu J."/>
        </authorList>
    </citation>
    <scope>NUCLEOTIDE SEQUENCE [LARGE SCALE GENOMIC DNA]</scope>
    <source>
        <strain evidence="7 8">7MK23</strain>
    </source>
</reference>
<dbReference type="Gene3D" id="2.60.40.3310">
    <property type="match status" value="1"/>
</dbReference>
<evidence type="ECO:0000313" key="7">
    <source>
        <dbReference type="EMBL" id="MBE1159559.1"/>
    </source>
</evidence>
<gene>
    <name evidence="7" type="ORF">IGX34_04120</name>
</gene>
<feature type="chain" id="PRO_5046069416" evidence="5">
    <location>
        <begin position="21"/>
        <end position="316"/>
    </location>
</feature>
<dbReference type="RefSeq" id="WP_192554377.1">
    <property type="nucleotide sequence ID" value="NZ_JACZZA010000001.1"/>
</dbReference>
<keyword evidence="8" id="KW-1185">Reference proteome</keyword>
<evidence type="ECO:0000256" key="3">
    <source>
        <dbReference type="ARBA" id="ARBA00022729"/>
    </source>
</evidence>
<proteinExistence type="inferred from homology"/>
<comment type="caution">
    <text evidence="7">The sequence shown here is derived from an EMBL/GenBank/DDBJ whole genome shotgun (WGS) entry which is preliminary data.</text>
</comment>
<comment type="subcellular location">
    <subcellularLocation>
        <location evidence="1">Fimbrium</location>
    </subcellularLocation>
</comment>
<dbReference type="InterPro" id="IPR050263">
    <property type="entry name" value="Bact_Fimbrial_Adh_Pro"/>
</dbReference>
<evidence type="ECO:0000256" key="2">
    <source>
        <dbReference type="ARBA" id="ARBA00006671"/>
    </source>
</evidence>
<dbReference type="Proteomes" id="UP000651010">
    <property type="component" value="Unassembled WGS sequence"/>
</dbReference>
<evidence type="ECO:0000259" key="6">
    <source>
        <dbReference type="Pfam" id="PF00419"/>
    </source>
</evidence>
<dbReference type="Pfam" id="PF00419">
    <property type="entry name" value="Fimbrial"/>
    <property type="match status" value="1"/>
</dbReference>
<dbReference type="PANTHER" id="PTHR33420">
    <property type="entry name" value="FIMBRIAL SUBUNIT ELFA-RELATED"/>
    <property type="match status" value="1"/>
</dbReference>
<dbReference type="InterPro" id="IPR008966">
    <property type="entry name" value="Adhesion_dom_sf"/>
</dbReference>
<dbReference type="InterPro" id="IPR000259">
    <property type="entry name" value="Adhesion_dom_fimbrial"/>
</dbReference>
<dbReference type="EMBL" id="JACZZA010000001">
    <property type="protein sequence ID" value="MBE1159559.1"/>
    <property type="molecule type" value="Genomic_DNA"/>
</dbReference>
<keyword evidence="3 5" id="KW-0732">Signal</keyword>
<evidence type="ECO:0000256" key="5">
    <source>
        <dbReference type="SAM" id="SignalP"/>
    </source>
</evidence>